<dbReference type="OrthoDB" id="20314at2759"/>
<evidence type="ECO:0000259" key="6">
    <source>
        <dbReference type="Pfam" id="PF00667"/>
    </source>
</evidence>
<sequence>MKRPVAPVEPDPDSCCGNGCASCVWDVYYDKLERYELRLTQWEENEAAGSAEQKEPIRKVRRTMSEMVDEPRMQIGRYISDWVNSKYFSHYPLQPIRDARVHFSRIMYQKKEKNEAERCVMEVTFDVDGRFDVKPWDTVHVLSPNRFDHVTRLIERLKLAPQMRLSILDEGSAKPCPHIPPGSTIEQIFSVYSDVESVISKEFLSVLSIYCSDSSDETWLRDAAEARYESWIVQKRRTLFHVLSLCPSCTPPLSQILWHLPAKRGRQYSICSHSNTSDTTRLTVCLSLRRTSVTIGVDEEHLSSVSDYVYDVVTSGGETMRLTSTYSETRRRADECLYREEIEDYHNRGIIERVRTAVSRPEGGRGRRVQDLMREDAASICRCMMQDDAVVYLCGEVEEVLKQLNPIPEEAEELIKSWKRERRIDPKQGAKAMFATRCIFQKLNYPRQER</sequence>
<keyword evidence="2" id="KW-0285">Flavoprotein</keyword>
<dbReference type="InParanoid" id="A0A2P6NAS3"/>
<dbReference type="InterPro" id="IPR019180">
    <property type="entry name" value="Oxidoreductase-like_N"/>
</dbReference>
<dbReference type="InterPro" id="IPR017938">
    <property type="entry name" value="Riboflavin_synthase-like_b-brl"/>
</dbReference>
<proteinExistence type="predicted"/>
<feature type="domain" description="Sulfite reductase [NADPH] flavoprotein alpha-component-like FAD-binding" evidence="6">
    <location>
        <begin position="96"/>
        <end position="284"/>
    </location>
</feature>
<dbReference type="Gene3D" id="3.40.50.80">
    <property type="entry name" value="Nucleotide-binding domain of ferredoxin-NADP reductase (FNR) module"/>
    <property type="match status" value="1"/>
</dbReference>
<dbReference type="Pfam" id="PF09791">
    <property type="entry name" value="Oxidored-like"/>
    <property type="match status" value="1"/>
</dbReference>
<dbReference type="Gene3D" id="2.40.30.10">
    <property type="entry name" value="Translation factors"/>
    <property type="match status" value="1"/>
</dbReference>
<dbReference type="GO" id="GO:0005829">
    <property type="term" value="C:cytosol"/>
    <property type="evidence" value="ECO:0007669"/>
    <property type="project" value="TreeGrafter"/>
</dbReference>
<name>A0A2P6NAS3_9EUKA</name>
<dbReference type="Pfam" id="PF00667">
    <property type="entry name" value="FAD_binding_1"/>
    <property type="match status" value="1"/>
</dbReference>
<dbReference type="PANTHER" id="PTHR19384:SF17">
    <property type="entry name" value="NADPH--CYTOCHROME P450 REDUCTASE"/>
    <property type="match status" value="1"/>
</dbReference>
<organism evidence="8 9">
    <name type="scientific">Planoprotostelium fungivorum</name>
    <dbReference type="NCBI Taxonomy" id="1890364"/>
    <lineage>
        <taxon>Eukaryota</taxon>
        <taxon>Amoebozoa</taxon>
        <taxon>Evosea</taxon>
        <taxon>Variosea</taxon>
        <taxon>Cavosteliida</taxon>
        <taxon>Cavosteliaceae</taxon>
        <taxon>Planoprotostelium</taxon>
    </lineage>
</organism>
<dbReference type="Gene3D" id="1.20.990.10">
    <property type="entry name" value="NADPH-cytochrome p450 Reductase, Chain A, domain 3"/>
    <property type="match status" value="1"/>
</dbReference>
<evidence type="ECO:0000313" key="8">
    <source>
        <dbReference type="EMBL" id="PRP81039.1"/>
    </source>
</evidence>
<evidence type="ECO:0000313" key="9">
    <source>
        <dbReference type="Proteomes" id="UP000241769"/>
    </source>
</evidence>
<dbReference type="AlphaFoldDB" id="A0A2P6NAS3"/>
<evidence type="ECO:0000256" key="2">
    <source>
        <dbReference type="ARBA" id="ARBA00022630"/>
    </source>
</evidence>
<dbReference type="InterPro" id="IPR003097">
    <property type="entry name" value="CysJ-like_FAD-binding"/>
</dbReference>
<protein>
    <recommendedName>
        <fullName evidence="5">NADPH--hemoprotein reductase</fullName>
        <ecNumber evidence="5">1.6.2.4</ecNumber>
    </recommendedName>
</protein>
<dbReference type="Proteomes" id="UP000241769">
    <property type="component" value="Unassembled WGS sequence"/>
</dbReference>
<dbReference type="InterPro" id="IPR039261">
    <property type="entry name" value="FNR_nucleotide-bd"/>
</dbReference>
<evidence type="ECO:0000256" key="4">
    <source>
        <dbReference type="ARBA" id="ARBA00023002"/>
    </source>
</evidence>
<dbReference type="PANTHER" id="PTHR19384">
    <property type="entry name" value="NITRIC OXIDE SYNTHASE-RELATED"/>
    <property type="match status" value="1"/>
</dbReference>
<dbReference type="GO" id="GO:0016491">
    <property type="term" value="F:oxidoreductase activity"/>
    <property type="evidence" value="ECO:0007669"/>
    <property type="project" value="UniProtKB-KW"/>
</dbReference>
<feature type="domain" description="Oxidoreductase-like" evidence="7">
    <location>
        <begin position="3"/>
        <end position="43"/>
    </location>
</feature>
<keyword evidence="4" id="KW-0560">Oxidoreductase</keyword>
<dbReference type="GO" id="GO:0010181">
    <property type="term" value="F:FMN binding"/>
    <property type="evidence" value="ECO:0007669"/>
    <property type="project" value="TreeGrafter"/>
</dbReference>
<gene>
    <name evidence="8" type="ORF">PROFUN_11117</name>
</gene>
<dbReference type="InterPro" id="IPR023173">
    <property type="entry name" value="NADPH_Cyt_P450_Rdtase_alpha"/>
</dbReference>
<dbReference type="SUPFAM" id="SSF63380">
    <property type="entry name" value="Riboflavin synthase domain-like"/>
    <property type="match status" value="1"/>
</dbReference>
<comment type="caution">
    <text evidence="8">The sequence shown here is derived from an EMBL/GenBank/DDBJ whole genome shotgun (WGS) entry which is preliminary data.</text>
</comment>
<comment type="cofactor">
    <cofactor evidence="1">
        <name>FAD</name>
        <dbReference type="ChEBI" id="CHEBI:57692"/>
    </cofactor>
</comment>
<keyword evidence="3" id="KW-0274">FAD</keyword>
<evidence type="ECO:0000259" key="7">
    <source>
        <dbReference type="Pfam" id="PF09791"/>
    </source>
</evidence>
<dbReference type="GO" id="GO:0050660">
    <property type="term" value="F:flavin adenine dinucleotide binding"/>
    <property type="evidence" value="ECO:0007669"/>
    <property type="project" value="TreeGrafter"/>
</dbReference>
<dbReference type="EC" id="1.6.2.4" evidence="5"/>
<evidence type="ECO:0000256" key="5">
    <source>
        <dbReference type="ARBA" id="ARBA00023797"/>
    </source>
</evidence>
<dbReference type="STRING" id="1890364.A0A2P6NAS3"/>
<dbReference type="EMBL" id="MDYQ01000131">
    <property type="protein sequence ID" value="PRP81039.1"/>
    <property type="molecule type" value="Genomic_DNA"/>
</dbReference>
<accession>A0A2P6NAS3</accession>
<evidence type="ECO:0000256" key="3">
    <source>
        <dbReference type="ARBA" id="ARBA00022827"/>
    </source>
</evidence>
<dbReference type="SUPFAM" id="SSF52343">
    <property type="entry name" value="Ferredoxin reductase-like, C-terminal NADP-linked domain"/>
    <property type="match status" value="1"/>
</dbReference>
<keyword evidence="9" id="KW-1185">Reference proteome</keyword>
<evidence type="ECO:0000256" key="1">
    <source>
        <dbReference type="ARBA" id="ARBA00001974"/>
    </source>
</evidence>
<reference evidence="8 9" key="1">
    <citation type="journal article" date="2018" name="Genome Biol. Evol.">
        <title>Multiple Roots of Fruiting Body Formation in Amoebozoa.</title>
        <authorList>
            <person name="Hillmann F."/>
            <person name="Forbes G."/>
            <person name="Novohradska S."/>
            <person name="Ferling I."/>
            <person name="Riege K."/>
            <person name="Groth M."/>
            <person name="Westermann M."/>
            <person name="Marz M."/>
            <person name="Spaller T."/>
            <person name="Winckler T."/>
            <person name="Schaap P."/>
            <person name="Glockner G."/>
        </authorList>
    </citation>
    <scope>NUCLEOTIDE SEQUENCE [LARGE SCALE GENOMIC DNA]</scope>
    <source>
        <strain evidence="8 9">Jena</strain>
    </source>
</reference>